<keyword evidence="1" id="KW-0732">Signal</keyword>
<evidence type="ECO:0000313" key="2">
    <source>
        <dbReference type="EMBL" id="MDH0567936.1"/>
    </source>
</evidence>
<evidence type="ECO:0000313" key="3">
    <source>
        <dbReference type="EMBL" id="MDH1341004.1"/>
    </source>
</evidence>
<evidence type="ECO:0000256" key="1">
    <source>
        <dbReference type="SAM" id="SignalP"/>
    </source>
</evidence>
<feature type="signal peptide" evidence="1">
    <location>
        <begin position="1"/>
        <end position="22"/>
    </location>
</feature>
<gene>
    <name evidence="3" type="ORF">N5J11_17690</name>
    <name evidence="2" type="ORF">N7671_12015</name>
    <name evidence="4" type="ORF">NCTC10692_03581</name>
    <name evidence="5" type="ORF">NCTC10860_02933</name>
</gene>
<dbReference type="EMBL" id="UGUW01000004">
    <property type="protein sequence ID" value="SUD60586.1"/>
    <property type="molecule type" value="Genomic_DNA"/>
</dbReference>
<evidence type="ECO:0000313" key="5">
    <source>
        <dbReference type="EMBL" id="SUD60586.1"/>
    </source>
</evidence>
<feature type="chain" id="PRO_5043117984" evidence="1">
    <location>
        <begin position="23"/>
        <end position="261"/>
    </location>
</feature>
<dbReference type="RefSeq" id="WP_039964703.1">
    <property type="nucleotide sequence ID" value="NZ_CP166923.2"/>
</dbReference>
<dbReference type="EMBL" id="JAOCJE010000001">
    <property type="protein sequence ID" value="MDH1341004.1"/>
    <property type="molecule type" value="Genomic_DNA"/>
</dbReference>
<reference evidence="6 7" key="1">
    <citation type="submission" date="2018-06" db="EMBL/GenBank/DDBJ databases">
        <authorList>
            <consortium name="Pathogen Informatics"/>
            <person name="Doyle S."/>
        </authorList>
    </citation>
    <scope>NUCLEOTIDE SEQUENCE [LARGE SCALE GENOMIC DNA]</scope>
    <source>
        <strain evidence="4 7">NCTC10692</strain>
        <strain evidence="5 6">NCTC10860</strain>
    </source>
</reference>
<proteinExistence type="predicted"/>
<evidence type="ECO:0000313" key="6">
    <source>
        <dbReference type="Proteomes" id="UP000254084"/>
    </source>
</evidence>
<accession>A0A379JXJ1</accession>
<name>A0A061CT69_ECTOL</name>
<dbReference type="Proteomes" id="UP000254084">
    <property type="component" value="Unassembled WGS sequence"/>
</dbReference>
<protein>
    <submittedName>
        <fullName evidence="4">Periplasmic binding protein</fullName>
    </submittedName>
    <submittedName>
        <fullName evidence="2">Transporter substrate-binding domain-containing protein</fullName>
    </submittedName>
</protein>
<dbReference type="SUPFAM" id="SSF53850">
    <property type="entry name" value="Periplasmic binding protein-like II"/>
    <property type="match status" value="1"/>
</dbReference>
<dbReference type="EMBL" id="UGUV01000002">
    <property type="protein sequence ID" value="SUD53074.1"/>
    <property type="molecule type" value="Genomic_DNA"/>
</dbReference>
<accession>A0A061CT69</accession>
<dbReference type="EMBL" id="JAOEET010000027">
    <property type="protein sequence ID" value="MDH0567936.1"/>
    <property type="molecule type" value="Genomic_DNA"/>
</dbReference>
<dbReference type="AlphaFoldDB" id="A0A061CT69"/>
<evidence type="ECO:0000313" key="7">
    <source>
        <dbReference type="Proteomes" id="UP000255303"/>
    </source>
</evidence>
<dbReference type="Proteomes" id="UP000255303">
    <property type="component" value="Unassembled WGS sequence"/>
</dbReference>
<sequence length="261" mass="29730">MRALAFCLLCCLALLHVPAALALQEVRVGGYHFPPYLDKPESPYPQGLVPELLRALNAAQQQYRFVLVPTSATRRYRDLESGRFDLMFFESTRWGWQGTSYLVLGLDIDDAEVYVAAAEPGRGQDYFEDFNDKRMALYNGYHYGFASFDADPDYLARAFNALLTYSHDSNLRMLLARRVDIAVVTRSYLELFLDRHPEMLPELLVSDRLDQLCHHQVLLRPKGPLSPAEVAELLNRLQASGELSKLLGRYRLTLGNKVSVR</sequence>
<reference evidence="2" key="2">
    <citation type="submission" date="2022-09" db="EMBL/GenBank/DDBJ databases">
        <title>Intensive care unit water sources are persistently colonized with multi-drug resistant bacteria and are the site of extensive horizontal gene transfer of antibiotic resistance genes.</title>
        <authorList>
            <person name="Diorio-Toth L."/>
        </authorList>
    </citation>
    <scope>NUCLEOTIDE SEQUENCE</scope>
    <source>
        <strain evidence="3">GD03704</strain>
        <strain evidence="2">GD04000</strain>
    </source>
</reference>
<organism evidence="4 7">
    <name type="scientific">Ectopseudomonas oleovorans</name>
    <name type="common">Pseudomonas oleovorans</name>
    <dbReference type="NCBI Taxonomy" id="301"/>
    <lineage>
        <taxon>Bacteria</taxon>
        <taxon>Pseudomonadati</taxon>
        <taxon>Pseudomonadota</taxon>
        <taxon>Gammaproteobacteria</taxon>
        <taxon>Pseudomonadales</taxon>
        <taxon>Pseudomonadaceae</taxon>
        <taxon>Ectopseudomonas</taxon>
    </lineage>
</organism>
<evidence type="ECO:0000313" key="4">
    <source>
        <dbReference type="EMBL" id="SUD53074.1"/>
    </source>
</evidence>
<dbReference type="Proteomes" id="UP001161697">
    <property type="component" value="Unassembled WGS sequence"/>
</dbReference>
<dbReference type="Gene3D" id="3.40.190.10">
    <property type="entry name" value="Periplasmic binding protein-like II"/>
    <property type="match status" value="2"/>
</dbReference>
<dbReference type="Proteomes" id="UP001159292">
    <property type="component" value="Unassembled WGS sequence"/>
</dbReference>